<accession>A0AB34KJ50</accession>
<comment type="caution">
    <text evidence="2">The sequence shown here is derived from an EMBL/GenBank/DDBJ whole genome shotgun (WGS) entry which is preliminary data.</text>
</comment>
<name>A0AB34KJ50_9PEZI</name>
<feature type="compositionally biased region" description="Polar residues" evidence="1">
    <location>
        <begin position="40"/>
        <end position="57"/>
    </location>
</feature>
<dbReference type="RefSeq" id="XP_069227177.1">
    <property type="nucleotide sequence ID" value="XM_069376748.1"/>
</dbReference>
<evidence type="ECO:0000313" key="3">
    <source>
        <dbReference type="Proteomes" id="UP000803884"/>
    </source>
</evidence>
<dbReference type="EMBL" id="JAAQHG020000029">
    <property type="protein sequence ID" value="KAL1584071.1"/>
    <property type="molecule type" value="Genomic_DNA"/>
</dbReference>
<feature type="compositionally biased region" description="Low complexity" evidence="1">
    <location>
        <begin position="59"/>
        <end position="73"/>
    </location>
</feature>
<reference evidence="2 3" key="1">
    <citation type="journal article" date="2020" name="Microbiol. Resour. Announc.">
        <title>Draft Genome Sequence of a Cladosporium Species Isolated from the Mesophotic Ascidian Didemnum maculosum.</title>
        <authorList>
            <person name="Gioti A."/>
            <person name="Siaperas R."/>
            <person name="Nikolaivits E."/>
            <person name="Le Goff G."/>
            <person name="Ouazzani J."/>
            <person name="Kotoulas G."/>
            <person name="Topakas E."/>
        </authorList>
    </citation>
    <scope>NUCLEOTIDE SEQUENCE [LARGE SCALE GENOMIC DNA]</scope>
    <source>
        <strain evidence="2 3">TM138-S3</strain>
    </source>
</reference>
<dbReference type="AlphaFoldDB" id="A0AB34KJ50"/>
<dbReference type="GeneID" id="96009586"/>
<dbReference type="Proteomes" id="UP000803884">
    <property type="component" value="Unassembled WGS sequence"/>
</dbReference>
<feature type="compositionally biased region" description="Low complexity" evidence="1">
    <location>
        <begin position="1"/>
        <end position="16"/>
    </location>
</feature>
<feature type="compositionally biased region" description="Basic and acidic residues" evidence="1">
    <location>
        <begin position="239"/>
        <end position="249"/>
    </location>
</feature>
<proteinExistence type="predicted"/>
<evidence type="ECO:0000313" key="2">
    <source>
        <dbReference type="EMBL" id="KAL1584071.1"/>
    </source>
</evidence>
<evidence type="ECO:0000256" key="1">
    <source>
        <dbReference type="SAM" id="MobiDB-lite"/>
    </source>
</evidence>
<organism evidence="2 3">
    <name type="scientific">Cladosporium halotolerans</name>
    <dbReference type="NCBI Taxonomy" id="1052096"/>
    <lineage>
        <taxon>Eukaryota</taxon>
        <taxon>Fungi</taxon>
        <taxon>Dikarya</taxon>
        <taxon>Ascomycota</taxon>
        <taxon>Pezizomycotina</taxon>
        <taxon>Dothideomycetes</taxon>
        <taxon>Dothideomycetidae</taxon>
        <taxon>Cladosporiales</taxon>
        <taxon>Cladosporiaceae</taxon>
        <taxon>Cladosporium</taxon>
    </lineage>
</organism>
<protein>
    <submittedName>
        <fullName evidence="2">Uncharacterized protein</fullName>
    </submittedName>
</protein>
<sequence>MSSGAQDDSSQQQTAARRNSSLGRAFDRFMNVFSRRGSNRTETASGSRENTTQQNASGPAVEHAGVAPAHAAPPGEPTVSLGNALEVEENAVDDFEDTEEPIIPVDAGSVRVGLSEEKAKLLFEKYGLKYNGARNAEQEPASKIRRIERPVRIKLRWTCHECKTAFAREKVCSSCGHARCGDCLRSPPPRVLRLLEKTKREKEAAELLERAASASPEDDAVPGPFTTVTTEKLPLNNLPDDRSETLSHGTEKTVGEVQPLRFIYTIRSASLGGVGGVELYHLDPRRAKDRQVDDSTPTIQRVYKQPRQRIRWTCDRCNSLFTTRDRCSNCQHQKCGDCIRNPAKKDKRSLDPDILRSVQTRLGGGHQSPSLVAV</sequence>
<feature type="region of interest" description="Disordered" evidence="1">
    <location>
        <begin position="210"/>
        <end position="249"/>
    </location>
</feature>
<keyword evidence="3" id="KW-1185">Reference proteome</keyword>
<feature type="region of interest" description="Disordered" evidence="1">
    <location>
        <begin position="1"/>
        <end position="75"/>
    </location>
</feature>
<gene>
    <name evidence="2" type="ORF">WHR41_08144</name>
</gene>